<name>A0A336MDN5_CULSO</name>
<organism evidence="2">
    <name type="scientific">Culicoides sonorensis</name>
    <name type="common">Biting midge</name>
    <dbReference type="NCBI Taxonomy" id="179676"/>
    <lineage>
        <taxon>Eukaryota</taxon>
        <taxon>Metazoa</taxon>
        <taxon>Ecdysozoa</taxon>
        <taxon>Arthropoda</taxon>
        <taxon>Hexapoda</taxon>
        <taxon>Insecta</taxon>
        <taxon>Pterygota</taxon>
        <taxon>Neoptera</taxon>
        <taxon>Endopterygota</taxon>
        <taxon>Diptera</taxon>
        <taxon>Nematocera</taxon>
        <taxon>Chironomoidea</taxon>
        <taxon>Ceratopogonidae</taxon>
        <taxon>Ceratopogoninae</taxon>
        <taxon>Culicoides</taxon>
        <taxon>Monoculicoides</taxon>
    </lineage>
</organism>
<dbReference type="SUPFAM" id="SSF46938">
    <property type="entry name" value="CRAL/TRIO N-terminal domain"/>
    <property type="match status" value="1"/>
</dbReference>
<dbReference type="GO" id="GO:0016020">
    <property type="term" value="C:membrane"/>
    <property type="evidence" value="ECO:0007669"/>
    <property type="project" value="TreeGrafter"/>
</dbReference>
<protein>
    <submittedName>
        <fullName evidence="2">CSON013467 protein</fullName>
    </submittedName>
</protein>
<evidence type="ECO:0000259" key="1">
    <source>
        <dbReference type="PROSITE" id="PS50191"/>
    </source>
</evidence>
<dbReference type="GO" id="GO:1902936">
    <property type="term" value="F:phosphatidylinositol bisphosphate binding"/>
    <property type="evidence" value="ECO:0007669"/>
    <property type="project" value="TreeGrafter"/>
</dbReference>
<dbReference type="Gene3D" id="1.10.8.20">
    <property type="entry name" value="N-terminal domain of phosphatidylinositol transfer protein sec14p"/>
    <property type="match status" value="1"/>
</dbReference>
<dbReference type="AlphaFoldDB" id="A0A336MDN5"/>
<dbReference type="Pfam" id="PF00650">
    <property type="entry name" value="CRAL_TRIO"/>
    <property type="match status" value="1"/>
</dbReference>
<evidence type="ECO:0000313" key="2">
    <source>
        <dbReference type="EMBL" id="SSX26497.1"/>
    </source>
</evidence>
<feature type="domain" description="CRAL-TRIO" evidence="1">
    <location>
        <begin position="81"/>
        <end position="247"/>
    </location>
</feature>
<dbReference type="InterPro" id="IPR036273">
    <property type="entry name" value="CRAL/TRIO_N_dom_sf"/>
</dbReference>
<proteinExistence type="predicted"/>
<dbReference type="OMA" id="WFLKDEA"/>
<dbReference type="SUPFAM" id="SSF52087">
    <property type="entry name" value="CRAL/TRIO domain"/>
    <property type="match status" value="1"/>
</dbReference>
<dbReference type="PROSITE" id="PS50191">
    <property type="entry name" value="CRAL_TRIO"/>
    <property type="match status" value="1"/>
</dbReference>
<dbReference type="Gene3D" id="3.40.525.10">
    <property type="entry name" value="CRAL-TRIO lipid binding domain"/>
    <property type="match status" value="1"/>
</dbReference>
<dbReference type="PANTHER" id="PTHR10174">
    <property type="entry name" value="ALPHA-TOCOPHEROL TRANSFER PROTEIN-RELATED"/>
    <property type="match status" value="1"/>
</dbReference>
<dbReference type="EMBL" id="UFQT01000679">
    <property type="protein sequence ID" value="SSX26497.1"/>
    <property type="molecule type" value="Genomic_DNA"/>
</dbReference>
<dbReference type="InterPro" id="IPR001251">
    <property type="entry name" value="CRAL-TRIO_dom"/>
</dbReference>
<gene>
    <name evidence="2" type="primary">CSON013467</name>
</gene>
<dbReference type="SMART" id="SM00516">
    <property type="entry name" value="SEC14"/>
    <property type="match status" value="1"/>
</dbReference>
<reference evidence="2" key="1">
    <citation type="submission" date="2018-07" db="EMBL/GenBank/DDBJ databases">
        <authorList>
            <person name="Quirk P.G."/>
            <person name="Krulwich T.A."/>
        </authorList>
    </citation>
    <scope>NUCLEOTIDE SEQUENCE</scope>
</reference>
<sequence>MSKITVEDEYRKNPELKKEDVESLIQWAKSQPHLPPVSEMEAILFLHSNYFDMEKAKKTLENYYTQRTQYTELFKDRDTNSDGLQQAHKTVTVACLPKTTPEGYRVIFTRLYDTDPNALDFAQVLKLYILIMDCIMAEEGTCNGYVLLYDMQGTSFGHMFKMNIFTIKHYLTYVQEAMPIRLKLVEHINLPHFLDKLLALCRPFLKKELMNILRYRKNMEEAYETIPAEIWPKEFPNGAGPSIMELHESWWKRIVNRNQEVLKDDQIKITDESKRISQSKGLWGYLGY</sequence>
<accession>A0A336MDN5</accession>
<dbReference type="PANTHER" id="PTHR10174:SF213">
    <property type="entry name" value="CRAL-TRIO DOMAIN-CONTAINING PROTEIN"/>
    <property type="match status" value="1"/>
</dbReference>
<dbReference type="InterPro" id="IPR036865">
    <property type="entry name" value="CRAL-TRIO_dom_sf"/>
</dbReference>
<dbReference type="Gene3D" id="1.20.5.1200">
    <property type="entry name" value="Alpha-tocopherol transfer"/>
    <property type="match status" value="1"/>
</dbReference>
<dbReference type="VEuPathDB" id="VectorBase:CSON013467"/>